<feature type="transmembrane region" description="Helical" evidence="1">
    <location>
        <begin position="361"/>
        <end position="383"/>
    </location>
</feature>
<evidence type="ECO:0000313" key="3">
    <source>
        <dbReference type="EMBL" id="BAB48436.1"/>
    </source>
</evidence>
<dbReference type="HOGENOM" id="CLU_005679_0_1_5"/>
<feature type="transmembrane region" description="Helical" evidence="1">
    <location>
        <begin position="101"/>
        <end position="122"/>
    </location>
</feature>
<keyword evidence="3" id="KW-0808">Transferase</keyword>
<proteinExistence type="predicted"/>
<gene>
    <name evidence="3" type="ordered locus">mll0962</name>
</gene>
<keyword evidence="1" id="KW-0812">Transmembrane</keyword>
<accession>Q98LM7</accession>
<dbReference type="PANTHER" id="PTHR23028">
    <property type="entry name" value="ACETYLTRANSFERASE"/>
    <property type="match status" value="1"/>
</dbReference>
<dbReference type="eggNOG" id="COG1835">
    <property type="taxonomic scope" value="Bacteria"/>
</dbReference>
<reference evidence="3 4" key="1">
    <citation type="journal article" date="2000" name="DNA Res.">
        <title>Complete genome structure of the nitrogen-fixing symbiotic bacterium Mesorhizobium loti.</title>
        <authorList>
            <person name="Kaneko T."/>
            <person name="Nakamura Y."/>
            <person name="Sato S."/>
            <person name="Asamizu E."/>
            <person name="Kato T."/>
            <person name="Sasamoto S."/>
            <person name="Watanabe A."/>
            <person name="Idesawa K."/>
            <person name="Ishikawa A."/>
            <person name="Kawashima K."/>
            <person name="Kimura T."/>
            <person name="Kishida Y."/>
            <person name="Kiyokawa C."/>
            <person name="Kohara M."/>
            <person name="Matsumoto M."/>
            <person name="Matsuno A."/>
            <person name="Mochizuki Y."/>
            <person name="Nakayama S."/>
            <person name="Nakazaki N."/>
            <person name="Shimpo S."/>
            <person name="Sugimoto M."/>
            <person name="Takeuchi C."/>
            <person name="Yamada M."/>
            <person name="Tabata S."/>
        </authorList>
    </citation>
    <scope>NUCLEOTIDE SEQUENCE [LARGE SCALE GENOMIC DNA]</scope>
    <source>
        <strain evidence="4">LMG 29417 / CECT 9101 / MAFF 303099</strain>
    </source>
</reference>
<feature type="transmembrane region" description="Helical" evidence="1">
    <location>
        <begin position="338"/>
        <end position="355"/>
    </location>
</feature>
<evidence type="ECO:0000256" key="1">
    <source>
        <dbReference type="SAM" id="Phobius"/>
    </source>
</evidence>
<dbReference type="GO" id="GO:0000271">
    <property type="term" value="P:polysaccharide biosynthetic process"/>
    <property type="evidence" value="ECO:0007669"/>
    <property type="project" value="TreeGrafter"/>
</dbReference>
<feature type="transmembrane region" description="Helical" evidence="1">
    <location>
        <begin position="63"/>
        <end position="81"/>
    </location>
</feature>
<feature type="transmembrane region" description="Helical" evidence="1">
    <location>
        <begin position="404"/>
        <end position="426"/>
    </location>
</feature>
<dbReference type="AlphaFoldDB" id="Q98LM7"/>
<dbReference type="InterPro" id="IPR002656">
    <property type="entry name" value="Acyl_transf_3_dom"/>
</dbReference>
<dbReference type="GO" id="GO:0016020">
    <property type="term" value="C:membrane"/>
    <property type="evidence" value="ECO:0007669"/>
    <property type="project" value="TreeGrafter"/>
</dbReference>
<dbReference type="Proteomes" id="UP000000552">
    <property type="component" value="Chromosome"/>
</dbReference>
<dbReference type="PANTHER" id="PTHR23028:SF53">
    <property type="entry name" value="ACYL_TRANSF_3 DOMAIN-CONTAINING PROTEIN"/>
    <property type="match status" value="1"/>
</dbReference>
<name>Q98LM7_RHILO</name>
<dbReference type="InterPro" id="IPR050879">
    <property type="entry name" value="Acyltransferase_3"/>
</dbReference>
<evidence type="ECO:0000259" key="2">
    <source>
        <dbReference type="Pfam" id="PF01757"/>
    </source>
</evidence>
<dbReference type="GO" id="GO:0016747">
    <property type="term" value="F:acyltransferase activity, transferring groups other than amino-acyl groups"/>
    <property type="evidence" value="ECO:0007669"/>
    <property type="project" value="InterPro"/>
</dbReference>
<feature type="transmembrane region" description="Helical" evidence="1">
    <location>
        <begin position="198"/>
        <end position="219"/>
    </location>
</feature>
<organism evidence="3 4">
    <name type="scientific">Mesorhizobium japonicum (strain LMG 29417 / CECT 9101 / MAFF 303099)</name>
    <name type="common">Mesorhizobium loti (strain MAFF 303099)</name>
    <dbReference type="NCBI Taxonomy" id="266835"/>
    <lineage>
        <taxon>Bacteria</taxon>
        <taxon>Pseudomonadati</taxon>
        <taxon>Pseudomonadota</taxon>
        <taxon>Alphaproteobacteria</taxon>
        <taxon>Hyphomicrobiales</taxon>
        <taxon>Phyllobacteriaceae</taxon>
        <taxon>Mesorhizobium</taxon>
    </lineage>
</organism>
<keyword evidence="1" id="KW-1133">Transmembrane helix</keyword>
<feature type="transmembrane region" description="Helical" evidence="1">
    <location>
        <begin position="226"/>
        <end position="244"/>
    </location>
</feature>
<dbReference type="EMBL" id="BA000012">
    <property type="protein sequence ID" value="BAB48436.1"/>
    <property type="molecule type" value="Genomic_DNA"/>
</dbReference>
<sequence length="435" mass="48324">MAPLMGQAARQRRRPVFALRRETRLLWCSATNSQCHAGGVLLQLQNIQERMDVTNNRPAGFDYLRLCLSLFVAVWHIPQIAYGDAGLGFWYNNHIWEVSRFVLPMFFALSGFLVAGSLDRCLTLSAFLGLRVIRIFPALSVEVLLSALILGPLVTTVPLSQYFSSGEFWRYLLNVTGEIHYTLPGVFKNAVAGNLVNAQLWTVPYELLCYIALSLLALVGARNSRALFLLSALSMPFVLVAWGLTHHWGAQMYAGVGTGLGHGLGLVNCFVAGVMIFFFKKLLPWSIALFILMFAISCALLFTESPLSTFASIPVAYCTVFLGLTNPKRIFVLASADYSYGIYLYHWPVFQFIGYNLGNSLVAIILIGLPLLVAFAAFSWHVIEKPALEFRKPIMRQDRVGGGFALTASTVFCAALLTFVVCWKLIERIGYSVFL</sequence>
<feature type="transmembrane region" description="Helical" evidence="1">
    <location>
        <begin position="285"/>
        <end position="303"/>
    </location>
</feature>
<dbReference type="KEGG" id="mlo:mll0962"/>
<feature type="transmembrane region" description="Helical" evidence="1">
    <location>
        <begin position="143"/>
        <end position="163"/>
    </location>
</feature>
<feature type="domain" description="Acyltransferase 3" evidence="2">
    <location>
        <begin position="60"/>
        <end position="376"/>
    </location>
</feature>
<protein>
    <submittedName>
        <fullName evidence="3">Probable acetyltransferase</fullName>
    </submittedName>
</protein>
<dbReference type="Pfam" id="PF01757">
    <property type="entry name" value="Acyl_transf_3"/>
    <property type="match status" value="1"/>
</dbReference>
<keyword evidence="1" id="KW-0472">Membrane</keyword>
<feature type="transmembrane region" description="Helical" evidence="1">
    <location>
        <begin position="256"/>
        <end position="278"/>
    </location>
</feature>
<evidence type="ECO:0000313" key="4">
    <source>
        <dbReference type="Proteomes" id="UP000000552"/>
    </source>
</evidence>
<feature type="transmembrane region" description="Helical" evidence="1">
    <location>
        <begin position="309"/>
        <end position="326"/>
    </location>
</feature>